<dbReference type="Pfam" id="PF00440">
    <property type="entry name" value="TetR_N"/>
    <property type="match status" value="1"/>
</dbReference>
<sequence length="251" mass="26059">MCSINHMEPIPQAPTGATGPEAASPATAIQGATSQQATAPATNSPETAVPETAVRETTGAAATRPAAARPAAARPGGRTARTRERVLDAVASLLLEGGFDALTVDAVAARSGVHRTTVYRRWRDTGALLAASFDAAREQPWQPPDTGSLLGDLTEINRQIVAALTEEPSITRALITASFRSPAAADALRGFWSDRFTTAAVVVERAAPGADARTVLIASCAPIFYELALMRSPATDDLAERYARVGAAAVT</sequence>
<dbReference type="InterPro" id="IPR023772">
    <property type="entry name" value="DNA-bd_HTH_TetR-type_CS"/>
</dbReference>
<dbReference type="SUPFAM" id="SSF46689">
    <property type="entry name" value="Homeodomain-like"/>
    <property type="match status" value="1"/>
</dbReference>
<dbReference type="GO" id="GO:0000976">
    <property type="term" value="F:transcription cis-regulatory region binding"/>
    <property type="evidence" value="ECO:0007669"/>
    <property type="project" value="TreeGrafter"/>
</dbReference>
<dbReference type="PROSITE" id="PS01081">
    <property type="entry name" value="HTH_TETR_1"/>
    <property type="match status" value="1"/>
</dbReference>
<evidence type="ECO:0000256" key="4">
    <source>
        <dbReference type="PROSITE-ProRule" id="PRU00335"/>
    </source>
</evidence>
<evidence type="ECO:0000256" key="3">
    <source>
        <dbReference type="ARBA" id="ARBA00023163"/>
    </source>
</evidence>
<keyword evidence="8" id="KW-1185">Reference proteome</keyword>
<dbReference type="Gene3D" id="1.10.10.60">
    <property type="entry name" value="Homeodomain-like"/>
    <property type="match status" value="1"/>
</dbReference>
<dbReference type="AlphaFoldDB" id="A0A316FDV0"/>
<feature type="compositionally biased region" description="Polar residues" evidence="5">
    <location>
        <begin position="30"/>
        <end position="46"/>
    </location>
</feature>
<dbReference type="Gene3D" id="1.10.357.10">
    <property type="entry name" value="Tetracycline Repressor, domain 2"/>
    <property type="match status" value="1"/>
</dbReference>
<dbReference type="PRINTS" id="PR00455">
    <property type="entry name" value="HTHTETR"/>
</dbReference>
<evidence type="ECO:0000256" key="5">
    <source>
        <dbReference type="SAM" id="MobiDB-lite"/>
    </source>
</evidence>
<dbReference type="InterPro" id="IPR001647">
    <property type="entry name" value="HTH_TetR"/>
</dbReference>
<evidence type="ECO:0000259" key="6">
    <source>
        <dbReference type="PROSITE" id="PS50977"/>
    </source>
</evidence>
<reference evidence="7 8" key="1">
    <citation type="submission" date="2018-05" db="EMBL/GenBank/DDBJ databases">
        <title>Genomic Encyclopedia of Archaeal and Bacterial Type Strains, Phase II (KMG-II): from individual species to whole genera.</title>
        <authorList>
            <person name="Goeker M."/>
        </authorList>
    </citation>
    <scope>NUCLEOTIDE SEQUENCE [LARGE SCALE GENOMIC DNA]</scope>
    <source>
        <strain evidence="7 8">DSM 45184</strain>
    </source>
</reference>
<protein>
    <submittedName>
        <fullName evidence="7">TetR family transcriptional regulator</fullName>
    </submittedName>
</protein>
<keyword evidence="3" id="KW-0804">Transcription</keyword>
<feature type="region of interest" description="Disordered" evidence="5">
    <location>
        <begin position="1"/>
        <end position="80"/>
    </location>
</feature>
<comment type="caution">
    <text evidence="7">The sequence shown here is derived from an EMBL/GenBank/DDBJ whole genome shotgun (WGS) entry which is preliminary data.</text>
</comment>
<dbReference type="SUPFAM" id="SSF48498">
    <property type="entry name" value="Tetracyclin repressor-like, C-terminal domain"/>
    <property type="match status" value="1"/>
</dbReference>
<dbReference type="InterPro" id="IPR009057">
    <property type="entry name" value="Homeodomain-like_sf"/>
</dbReference>
<keyword evidence="1" id="KW-0805">Transcription regulation</keyword>
<dbReference type="InterPro" id="IPR050109">
    <property type="entry name" value="HTH-type_TetR-like_transc_reg"/>
</dbReference>
<dbReference type="PROSITE" id="PS50977">
    <property type="entry name" value="HTH_TETR_2"/>
    <property type="match status" value="1"/>
</dbReference>
<dbReference type="InterPro" id="IPR036271">
    <property type="entry name" value="Tet_transcr_reg_TetR-rel_C_sf"/>
</dbReference>
<accession>A0A316FDV0</accession>
<feature type="compositionally biased region" description="Low complexity" evidence="5">
    <location>
        <begin position="55"/>
        <end position="79"/>
    </location>
</feature>
<feature type="domain" description="HTH tetR-type" evidence="6">
    <location>
        <begin position="80"/>
        <end position="140"/>
    </location>
</feature>
<feature type="DNA-binding region" description="H-T-H motif" evidence="4">
    <location>
        <begin position="103"/>
        <end position="122"/>
    </location>
</feature>
<gene>
    <name evidence="7" type="ORF">BC793_108158</name>
</gene>
<keyword evidence="2 4" id="KW-0238">DNA-binding</keyword>
<evidence type="ECO:0000256" key="2">
    <source>
        <dbReference type="ARBA" id="ARBA00023125"/>
    </source>
</evidence>
<evidence type="ECO:0000256" key="1">
    <source>
        <dbReference type="ARBA" id="ARBA00023015"/>
    </source>
</evidence>
<dbReference type="InterPro" id="IPR011075">
    <property type="entry name" value="TetR_C"/>
</dbReference>
<dbReference type="PANTHER" id="PTHR30055:SF148">
    <property type="entry name" value="TETR-FAMILY TRANSCRIPTIONAL REGULATOR"/>
    <property type="match status" value="1"/>
</dbReference>
<evidence type="ECO:0000313" key="7">
    <source>
        <dbReference type="EMBL" id="PWK47044.1"/>
    </source>
</evidence>
<dbReference type="EMBL" id="QGGR01000008">
    <property type="protein sequence ID" value="PWK47044.1"/>
    <property type="molecule type" value="Genomic_DNA"/>
</dbReference>
<name>A0A316FDV0_9ACTN</name>
<organism evidence="7 8">
    <name type="scientific">Actinoplanes xinjiangensis</name>
    <dbReference type="NCBI Taxonomy" id="512350"/>
    <lineage>
        <taxon>Bacteria</taxon>
        <taxon>Bacillati</taxon>
        <taxon>Actinomycetota</taxon>
        <taxon>Actinomycetes</taxon>
        <taxon>Micromonosporales</taxon>
        <taxon>Micromonosporaceae</taxon>
        <taxon>Actinoplanes</taxon>
    </lineage>
</organism>
<dbReference type="Proteomes" id="UP000245697">
    <property type="component" value="Unassembled WGS sequence"/>
</dbReference>
<dbReference type="PANTHER" id="PTHR30055">
    <property type="entry name" value="HTH-TYPE TRANSCRIPTIONAL REGULATOR RUTR"/>
    <property type="match status" value="1"/>
</dbReference>
<dbReference type="Pfam" id="PF16859">
    <property type="entry name" value="TetR_C_11"/>
    <property type="match status" value="1"/>
</dbReference>
<evidence type="ECO:0000313" key="8">
    <source>
        <dbReference type="Proteomes" id="UP000245697"/>
    </source>
</evidence>
<proteinExistence type="predicted"/>
<dbReference type="GO" id="GO:0003700">
    <property type="term" value="F:DNA-binding transcription factor activity"/>
    <property type="evidence" value="ECO:0007669"/>
    <property type="project" value="TreeGrafter"/>
</dbReference>